<dbReference type="InterPro" id="IPR038752">
    <property type="entry name" value="IQCH"/>
</dbReference>
<comment type="caution">
    <text evidence="3">The sequence shown here is derived from an EMBL/GenBank/DDBJ whole genome shotgun (WGS) entry which is preliminary data.</text>
</comment>
<dbReference type="InterPro" id="IPR011761">
    <property type="entry name" value="ATP-grasp"/>
</dbReference>
<dbReference type="SUPFAM" id="SSF56059">
    <property type="entry name" value="Glutathione synthetase ATP-binding domain-like"/>
    <property type="match status" value="1"/>
</dbReference>
<dbReference type="PANTHER" id="PTHR14465:SF0">
    <property type="entry name" value="IQ DOMAIN-CONTAINING PROTEIN H"/>
    <property type="match status" value="1"/>
</dbReference>
<name>A0A2M7H3G9_9BACT</name>
<evidence type="ECO:0000313" key="3">
    <source>
        <dbReference type="EMBL" id="PIW36771.1"/>
    </source>
</evidence>
<keyword evidence="1" id="KW-0547">Nucleotide-binding</keyword>
<feature type="domain" description="ATP-grasp" evidence="2">
    <location>
        <begin position="167"/>
        <end position="384"/>
    </location>
</feature>
<protein>
    <recommendedName>
        <fullName evidence="2">ATP-grasp domain-containing protein</fullName>
    </recommendedName>
</protein>
<evidence type="ECO:0000256" key="1">
    <source>
        <dbReference type="PROSITE-ProRule" id="PRU00409"/>
    </source>
</evidence>
<dbReference type="PANTHER" id="PTHR14465">
    <property type="entry name" value="IQ DOMAIN-CONTAINING PROTEIN H"/>
    <property type="match status" value="1"/>
</dbReference>
<dbReference type="Gene3D" id="3.30.470.20">
    <property type="entry name" value="ATP-grasp fold, B domain"/>
    <property type="match status" value="1"/>
</dbReference>
<dbReference type="InterPro" id="IPR041356">
    <property type="entry name" value="PGM1_C"/>
</dbReference>
<accession>A0A2M7H3G9</accession>
<dbReference type="EMBL" id="PFGC01000041">
    <property type="protein sequence ID" value="PIW36771.1"/>
    <property type="molecule type" value="Genomic_DNA"/>
</dbReference>
<evidence type="ECO:0000259" key="2">
    <source>
        <dbReference type="PROSITE" id="PS50975"/>
    </source>
</evidence>
<dbReference type="Pfam" id="PF18105">
    <property type="entry name" value="PGM1_C"/>
    <property type="match status" value="1"/>
</dbReference>
<reference evidence="3 4" key="1">
    <citation type="submission" date="2017-09" db="EMBL/GenBank/DDBJ databases">
        <title>Depth-based differentiation of microbial function through sediment-hosted aquifers and enrichment of novel symbionts in the deep terrestrial subsurface.</title>
        <authorList>
            <person name="Probst A.J."/>
            <person name="Ladd B."/>
            <person name="Jarett J.K."/>
            <person name="Geller-Mcgrath D.E."/>
            <person name="Sieber C.M."/>
            <person name="Emerson J.B."/>
            <person name="Anantharaman K."/>
            <person name="Thomas B.C."/>
            <person name="Malmstrom R."/>
            <person name="Stieglmeier M."/>
            <person name="Klingl A."/>
            <person name="Woyke T."/>
            <person name="Ryan C.M."/>
            <person name="Banfield J.F."/>
        </authorList>
    </citation>
    <scope>NUCLEOTIDE SEQUENCE [LARGE SCALE GENOMIC DNA]</scope>
    <source>
        <strain evidence="3">CG15_BIG_FIL_POST_REV_8_21_14_020_45_12</strain>
    </source>
</reference>
<gene>
    <name evidence="3" type="ORF">COW24_03740</name>
</gene>
<keyword evidence="1" id="KW-0067">ATP-binding</keyword>
<evidence type="ECO:0000313" key="4">
    <source>
        <dbReference type="Proteomes" id="UP000230292"/>
    </source>
</evidence>
<dbReference type="PROSITE" id="PS50975">
    <property type="entry name" value="ATP_GRASP"/>
    <property type="match status" value="1"/>
</dbReference>
<dbReference type="GO" id="GO:0046872">
    <property type="term" value="F:metal ion binding"/>
    <property type="evidence" value="ECO:0007669"/>
    <property type="project" value="InterPro"/>
</dbReference>
<organism evidence="3 4">
    <name type="scientific">Candidatus Kerfeldbacteria bacterium CG15_BIG_FIL_POST_REV_8_21_14_020_45_12</name>
    <dbReference type="NCBI Taxonomy" id="2014247"/>
    <lineage>
        <taxon>Bacteria</taxon>
        <taxon>Candidatus Kerfeldiibacteriota</taxon>
    </lineage>
</organism>
<dbReference type="Proteomes" id="UP000230292">
    <property type="component" value="Unassembled WGS sequence"/>
</dbReference>
<sequence>MNKDLLDKNSSKPRTIVVCPGITFPDWIYAEITGLRYFEERLLYFLFHCKYPGQRLIYLLSEALDPEELHYWITTAAAAMNMSSQVLKERLTIITVNDTSDKGLAQKILASPKVIELIKNEITETSNTYLEVFAVSQHEIQLAKDLGIPYWGNTPTALKYDQKGPARELAKSVGVKVAPGKENINNLTGAYAAWKELGAKPGKYMLKINTGDGGVGLWKIDMSQNKVLDFTNFRKTIPETKLTDRLEELLSNEGGILEQYIEAPIKISPSIQYLAWSATDFTYIGAHEQDLADDKYVGSYFPAESDQASSMREAGDLIMHELIKNGVRGRVSMDFLLTKNSPEEKWTTYLIELNIRKGGTTHTEQWAEYLTGARLTEGLLTRQDNKPVYYYSSEKGSLRDEFSQLSTSNFLAQVNKAGLAYSQLTQSGIFFHLLSQRAPFHKVGYTAIGRTRSETIELKKKFEEKFGK</sequence>
<proteinExistence type="predicted"/>
<dbReference type="GO" id="GO:0005524">
    <property type="term" value="F:ATP binding"/>
    <property type="evidence" value="ECO:0007669"/>
    <property type="project" value="UniProtKB-UniRule"/>
</dbReference>
<dbReference type="AlphaFoldDB" id="A0A2M7H3G9"/>